<feature type="transmembrane region" description="Helical" evidence="5">
    <location>
        <begin position="49"/>
        <end position="67"/>
    </location>
</feature>
<dbReference type="InterPro" id="IPR005829">
    <property type="entry name" value="Sugar_transporter_CS"/>
</dbReference>
<dbReference type="SUPFAM" id="SSF103473">
    <property type="entry name" value="MFS general substrate transporter"/>
    <property type="match status" value="1"/>
</dbReference>
<evidence type="ECO:0000256" key="1">
    <source>
        <dbReference type="ARBA" id="ARBA00004141"/>
    </source>
</evidence>
<feature type="domain" description="Major facilitator superfamily (MFS) profile" evidence="6">
    <location>
        <begin position="12"/>
        <end position="414"/>
    </location>
</feature>
<dbReference type="Pfam" id="PF07690">
    <property type="entry name" value="MFS_1"/>
    <property type="match status" value="1"/>
</dbReference>
<protein>
    <recommendedName>
        <fullName evidence="6">Major facilitator superfamily (MFS) profile domain-containing protein</fullName>
    </recommendedName>
</protein>
<dbReference type="AlphaFoldDB" id="A0A2U9II68"/>
<dbReference type="GeneID" id="36833524"/>
<dbReference type="Proteomes" id="UP000248044">
    <property type="component" value="Chromosome"/>
</dbReference>
<keyword evidence="8" id="KW-1185">Reference proteome</keyword>
<dbReference type="InterPro" id="IPR036259">
    <property type="entry name" value="MFS_trans_sf"/>
</dbReference>
<keyword evidence="2 5" id="KW-0812">Transmembrane</keyword>
<gene>
    <name evidence="7" type="ORF">DFR85_15170</name>
</gene>
<dbReference type="Gene3D" id="1.20.1250.20">
    <property type="entry name" value="MFS general substrate transporter like domains"/>
    <property type="match status" value="1"/>
</dbReference>
<evidence type="ECO:0000256" key="4">
    <source>
        <dbReference type="ARBA" id="ARBA00023136"/>
    </source>
</evidence>
<dbReference type="InterPro" id="IPR011701">
    <property type="entry name" value="MFS"/>
</dbReference>
<evidence type="ECO:0000256" key="3">
    <source>
        <dbReference type="ARBA" id="ARBA00022989"/>
    </source>
</evidence>
<dbReference type="PROSITE" id="PS50850">
    <property type="entry name" value="MFS"/>
    <property type="match status" value="1"/>
</dbReference>
<feature type="transmembrane region" description="Helical" evidence="5">
    <location>
        <begin position="106"/>
        <end position="123"/>
    </location>
</feature>
<proteinExistence type="predicted"/>
<reference evidence="7 8" key="1">
    <citation type="submission" date="2018-05" db="EMBL/GenBank/DDBJ databases">
        <title>Complete Genome Sequences of Extremely Thermoacidophilic, Metal-Mobilizing Type-Strain Members of the Archaeal Family Sulfolobaceae: Acidianus brierleyi DSM-1651T, Acidianus sulfidivorans DSM-18786T, Metallosphaera hakonensis DSM-7519T, and Metallosphaera prunae DSM-10039T.</title>
        <authorList>
            <person name="Counts J.A."/>
            <person name="Kelly R.M."/>
        </authorList>
    </citation>
    <scope>NUCLEOTIDE SEQUENCE [LARGE SCALE GENOMIC DNA]</scope>
    <source>
        <strain evidence="7 8">DSM 1651</strain>
    </source>
</reference>
<keyword evidence="3 5" id="KW-1133">Transmembrane helix</keyword>
<dbReference type="PROSITE" id="PS00217">
    <property type="entry name" value="SUGAR_TRANSPORT_2"/>
    <property type="match status" value="1"/>
</dbReference>
<evidence type="ECO:0000259" key="6">
    <source>
        <dbReference type="PROSITE" id="PS50850"/>
    </source>
</evidence>
<dbReference type="EMBL" id="CP029289">
    <property type="protein sequence ID" value="AWR95727.1"/>
    <property type="molecule type" value="Genomic_DNA"/>
</dbReference>
<feature type="transmembrane region" description="Helical" evidence="5">
    <location>
        <begin position="7"/>
        <end position="29"/>
    </location>
</feature>
<keyword evidence="4 5" id="KW-0472">Membrane</keyword>
<comment type="subcellular location">
    <subcellularLocation>
        <location evidence="1">Membrane</location>
        <topology evidence="1">Multi-pass membrane protein</topology>
    </subcellularLocation>
</comment>
<accession>A0A2U9II68</accession>
<sequence>MSYNDKFYSIILLIAVFGGWAAVGLDVTLTGFLAPQLYSTFRVSSLSEPSLLFGIGDGIGAFIFGLINDRLWGRKLTFMMTILGTMIMTGLSATSINWAMYSSIRFLAGIFTGGEMTAGWVILAESIPNNIRSTFLSISQGGISLGYALAAVFSGTFASATALGWRWAYIGSALFALIIFGIRVGIRESPYWQKVASTIKNEFQKELAEKASNRQAISEMFKRQYLFPTVLILVTFAFMMFATSPKDFYYPSWYYQGGITGVSISASAITFAFIGFAIGQFVANLVEGFIMDKIGARKAVLIPLGLIPAVLLMWFIPINISVYLDFTILFIVAFFFQTAWGFMPAYLPAVYPTRIRHTAVGLVWAITYGVFYSLSAYIFGGLVSVHNWAPIFISQMIGYAVFAIGLALLGLEIKGKSLDFLESQKEVQKSRTE</sequence>
<dbReference type="GO" id="GO:0046943">
    <property type="term" value="F:carboxylic acid transmembrane transporter activity"/>
    <property type="evidence" value="ECO:0007669"/>
    <property type="project" value="TreeGrafter"/>
</dbReference>
<feature type="transmembrane region" description="Helical" evidence="5">
    <location>
        <begin position="135"/>
        <end position="155"/>
    </location>
</feature>
<feature type="transmembrane region" description="Helical" evidence="5">
    <location>
        <begin position="254"/>
        <end position="278"/>
    </location>
</feature>
<feature type="transmembrane region" description="Helical" evidence="5">
    <location>
        <begin position="167"/>
        <end position="186"/>
    </location>
</feature>
<name>A0A2U9II68_9CREN</name>
<dbReference type="OrthoDB" id="383728at2157"/>
<evidence type="ECO:0000313" key="8">
    <source>
        <dbReference type="Proteomes" id="UP000248044"/>
    </source>
</evidence>
<feature type="transmembrane region" description="Helical" evidence="5">
    <location>
        <begin position="359"/>
        <end position="379"/>
    </location>
</feature>
<evidence type="ECO:0000256" key="2">
    <source>
        <dbReference type="ARBA" id="ARBA00022692"/>
    </source>
</evidence>
<evidence type="ECO:0000256" key="5">
    <source>
        <dbReference type="SAM" id="Phobius"/>
    </source>
</evidence>
<dbReference type="InterPro" id="IPR020846">
    <property type="entry name" value="MFS_dom"/>
</dbReference>
<feature type="transmembrane region" description="Helical" evidence="5">
    <location>
        <begin position="225"/>
        <end position="242"/>
    </location>
</feature>
<dbReference type="RefSeq" id="WP_110271605.1">
    <property type="nucleotide sequence ID" value="NZ_CP029289.2"/>
</dbReference>
<evidence type="ECO:0000313" key="7">
    <source>
        <dbReference type="EMBL" id="AWR95727.1"/>
    </source>
</evidence>
<dbReference type="PANTHER" id="PTHR23508">
    <property type="entry name" value="CARBOXYLIC ACID TRANSPORTER PROTEIN HOMOLOG"/>
    <property type="match status" value="1"/>
</dbReference>
<dbReference type="PANTHER" id="PTHR23508:SF10">
    <property type="entry name" value="CARBOXYLIC ACID TRANSPORTER PROTEIN HOMOLOG"/>
    <property type="match status" value="1"/>
</dbReference>
<organism evidence="7 8">
    <name type="scientific">Acidianus brierleyi</name>
    <dbReference type="NCBI Taxonomy" id="41673"/>
    <lineage>
        <taxon>Archaea</taxon>
        <taxon>Thermoproteota</taxon>
        <taxon>Thermoprotei</taxon>
        <taxon>Sulfolobales</taxon>
        <taxon>Sulfolobaceae</taxon>
        <taxon>Acidianus</taxon>
    </lineage>
</organism>
<feature type="transmembrane region" description="Helical" evidence="5">
    <location>
        <begin position="326"/>
        <end position="347"/>
    </location>
</feature>
<dbReference type="KEGG" id="abri:DFR85_15170"/>
<feature type="transmembrane region" description="Helical" evidence="5">
    <location>
        <begin position="299"/>
        <end position="320"/>
    </location>
</feature>
<dbReference type="GO" id="GO:0005886">
    <property type="term" value="C:plasma membrane"/>
    <property type="evidence" value="ECO:0007669"/>
    <property type="project" value="TreeGrafter"/>
</dbReference>
<feature type="transmembrane region" description="Helical" evidence="5">
    <location>
        <begin position="391"/>
        <end position="411"/>
    </location>
</feature>
<feature type="transmembrane region" description="Helical" evidence="5">
    <location>
        <begin position="79"/>
        <end position="100"/>
    </location>
</feature>